<evidence type="ECO:0000256" key="1">
    <source>
        <dbReference type="ARBA" id="ARBA00006817"/>
    </source>
</evidence>
<keyword evidence="4" id="KW-1185">Reference proteome</keyword>
<evidence type="ECO:0000259" key="2">
    <source>
        <dbReference type="Pfam" id="PF08327"/>
    </source>
</evidence>
<dbReference type="SUPFAM" id="SSF55961">
    <property type="entry name" value="Bet v1-like"/>
    <property type="match status" value="1"/>
</dbReference>
<comment type="caution">
    <text evidence="3">The sequence shown here is derived from an EMBL/GenBank/DDBJ whole genome shotgun (WGS) entry which is preliminary data.</text>
</comment>
<dbReference type="Proteomes" id="UP000466586">
    <property type="component" value="Unassembled WGS sequence"/>
</dbReference>
<protein>
    <submittedName>
        <fullName evidence="3">Polyketide cyclase</fullName>
    </submittedName>
</protein>
<dbReference type="InterPro" id="IPR013538">
    <property type="entry name" value="ASHA1/2-like_C"/>
</dbReference>
<dbReference type="Gene3D" id="3.30.530.20">
    <property type="match status" value="1"/>
</dbReference>
<evidence type="ECO:0000313" key="4">
    <source>
        <dbReference type="Proteomes" id="UP000466586"/>
    </source>
</evidence>
<dbReference type="EMBL" id="WVHT01000009">
    <property type="protein sequence ID" value="MXV52648.1"/>
    <property type="molecule type" value="Genomic_DNA"/>
</dbReference>
<dbReference type="Pfam" id="PF08327">
    <property type="entry name" value="AHSA1"/>
    <property type="match status" value="1"/>
</dbReference>
<comment type="similarity">
    <text evidence="1">Belongs to the AHA1 family.</text>
</comment>
<gene>
    <name evidence="3" type="ORF">GS399_16865</name>
</gene>
<evidence type="ECO:0000313" key="3">
    <source>
        <dbReference type="EMBL" id="MXV52648.1"/>
    </source>
</evidence>
<dbReference type="AlphaFoldDB" id="A0A7K1YF19"/>
<reference evidence="3 4" key="1">
    <citation type="submission" date="2019-11" db="EMBL/GenBank/DDBJ databases">
        <title>Pedobacter sp. HMF7647 Genome sequencing and assembly.</title>
        <authorList>
            <person name="Kang H."/>
            <person name="Kim H."/>
            <person name="Joh K."/>
        </authorList>
    </citation>
    <scope>NUCLEOTIDE SEQUENCE [LARGE SCALE GENOMIC DNA]</scope>
    <source>
        <strain evidence="3 4">HMF7647</strain>
    </source>
</reference>
<accession>A0A7K1YF19</accession>
<sequence>MEQPKIAPTNKGISIKKTLNAAIDLVWEVWTNPGHIANWWGPTGFTSTIHKMEVIAGGEWRLTMHGADGKKYPNRSVFKEIILFEKIVFDHFNPNYVATIVFTSKENETLIEWTMEFETAELFETVVKVFKADEGLNQSVEKLEGYLSKLLRQSAMEDS</sequence>
<name>A0A7K1YF19_9SPHI</name>
<dbReference type="RefSeq" id="WP_160845826.1">
    <property type="nucleotide sequence ID" value="NZ_WVHT01000009.1"/>
</dbReference>
<organism evidence="3 4">
    <name type="scientific">Hufsiella arboris</name>
    <dbReference type="NCBI Taxonomy" id="2695275"/>
    <lineage>
        <taxon>Bacteria</taxon>
        <taxon>Pseudomonadati</taxon>
        <taxon>Bacteroidota</taxon>
        <taxon>Sphingobacteriia</taxon>
        <taxon>Sphingobacteriales</taxon>
        <taxon>Sphingobacteriaceae</taxon>
        <taxon>Hufsiella</taxon>
    </lineage>
</organism>
<proteinExistence type="inferred from homology"/>
<dbReference type="InterPro" id="IPR023393">
    <property type="entry name" value="START-like_dom_sf"/>
</dbReference>
<feature type="domain" description="Activator of Hsp90 ATPase homologue 1/2-like C-terminal" evidence="2">
    <location>
        <begin position="21"/>
        <end position="147"/>
    </location>
</feature>